<reference evidence="4" key="2">
    <citation type="submission" date="2025-08" db="UniProtKB">
        <authorList>
            <consortium name="RefSeq"/>
        </authorList>
    </citation>
    <scope>IDENTIFICATION</scope>
    <source>
        <tissue evidence="4">Leaf</tissue>
    </source>
</reference>
<feature type="compositionally biased region" description="Basic and acidic residues" evidence="1">
    <location>
        <begin position="7"/>
        <end position="20"/>
    </location>
</feature>
<evidence type="ECO:0000313" key="4">
    <source>
        <dbReference type="RefSeq" id="XP_021857656.2"/>
    </source>
</evidence>
<reference evidence="3" key="1">
    <citation type="journal article" date="2021" name="Nat. Commun.">
        <title>Genomic analyses provide insights into spinach domestication and the genetic basis of agronomic traits.</title>
        <authorList>
            <person name="Cai X."/>
            <person name="Sun X."/>
            <person name="Xu C."/>
            <person name="Sun H."/>
            <person name="Wang X."/>
            <person name="Ge C."/>
            <person name="Zhang Z."/>
            <person name="Wang Q."/>
            <person name="Fei Z."/>
            <person name="Jiao C."/>
            <person name="Wang Q."/>
        </authorList>
    </citation>
    <scope>NUCLEOTIDE SEQUENCE [LARGE SCALE GENOMIC DNA]</scope>
    <source>
        <strain evidence="3">cv. Varoflay</strain>
    </source>
</reference>
<feature type="compositionally biased region" description="Low complexity" evidence="1">
    <location>
        <begin position="84"/>
        <end position="94"/>
    </location>
</feature>
<evidence type="ECO:0000256" key="1">
    <source>
        <dbReference type="SAM" id="MobiDB-lite"/>
    </source>
</evidence>
<dbReference type="KEGG" id="soe:110796880"/>
<proteinExistence type="predicted"/>
<name>A0A9R0IYE0_SPIOL</name>
<feature type="compositionally biased region" description="Low complexity" evidence="1">
    <location>
        <begin position="564"/>
        <end position="575"/>
    </location>
</feature>
<feature type="compositionally biased region" description="Basic residues" evidence="1">
    <location>
        <begin position="587"/>
        <end position="599"/>
    </location>
</feature>
<sequence>MFSNTKVLERERSKKMEDYKNITPPSSPTFSFSGNNENLNESKRNSEQISKKPFMSPTISTASKSVTPNKKRILAERKPPKMGTISSSTTPTKSLSKISTFFSEDETFVPDSTTKPYDPVTNYLSPRPKFLRYNPNRKRKLVLQTQAKSGSTTTSSSGVTVSPKSVSLDSQSSCSAFETTGNPDQEIVEDEDEEEVGWKWVLLNWFFVIFAVVFCTKYISSMNNNPEMIEFQDFGNLTFGIVSLRSLDSGYWVSEFDAKYLYEFVSEIEENQVPFSPEEGNLNYEIDYAEHFRDLDGFKQDIGEYDAFPETIVEIEAPIDGFKQDIGEYDAFPETIVEIEAPIDGFKQDIGEYDAFPETIVEIEAPIVAEPKFEGDEVKNLVFDATIAAPKPNVVGEEEKLVDFKEKIHDLAAKEVEIAGDDHEVVGDNHENKEVDIVEIGEKQWRLTKMEYIWVGGLTVASYVGFLVVLFIRKWKKAFTMSGYSKRKRNSEAVKEESGRSFREDLELHNCLAVNVESMQKTPTAKLVGEVDFGGQFSGAVKMQGRDGSVFSVPDERSTKKSKVSSSSSTSTSTSEDGKEEGTALRRSQRLRKKGVASP</sequence>
<keyword evidence="2" id="KW-0812">Transmembrane</keyword>
<feature type="compositionally biased region" description="Low complexity" evidence="1">
    <location>
        <begin position="148"/>
        <end position="167"/>
    </location>
</feature>
<keyword evidence="2" id="KW-1133">Transmembrane helix</keyword>
<keyword evidence="2" id="KW-0472">Membrane</keyword>
<feature type="compositionally biased region" description="Polar residues" evidence="1">
    <location>
        <begin position="57"/>
        <end position="68"/>
    </location>
</feature>
<dbReference type="GeneID" id="110796880"/>
<accession>A0A9R0IYE0</accession>
<dbReference type="Proteomes" id="UP000813463">
    <property type="component" value="Chromosome 4"/>
</dbReference>
<protein>
    <submittedName>
        <fullName evidence="4">Uncharacterized protein</fullName>
    </submittedName>
</protein>
<feature type="transmembrane region" description="Helical" evidence="2">
    <location>
        <begin position="452"/>
        <end position="472"/>
    </location>
</feature>
<keyword evidence="3" id="KW-1185">Reference proteome</keyword>
<feature type="region of interest" description="Disordered" evidence="1">
    <location>
        <begin position="548"/>
        <end position="599"/>
    </location>
</feature>
<evidence type="ECO:0000313" key="3">
    <source>
        <dbReference type="Proteomes" id="UP000813463"/>
    </source>
</evidence>
<gene>
    <name evidence="4" type="primary">LOC110796880</name>
</gene>
<feature type="region of interest" description="Disordered" evidence="1">
    <location>
        <begin position="144"/>
        <end position="167"/>
    </location>
</feature>
<evidence type="ECO:0000256" key="2">
    <source>
        <dbReference type="SAM" id="Phobius"/>
    </source>
</evidence>
<dbReference type="PANTHER" id="PTHR34775:SF6">
    <property type="entry name" value="TRANSMEMBRANE PROTEIN"/>
    <property type="match status" value="1"/>
</dbReference>
<feature type="compositionally biased region" description="Basic and acidic residues" evidence="1">
    <location>
        <begin position="40"/>
        <end position="50"/>
    </location>
</feature>
<organism evidence="3 4">
    <name type="scientific">Spinacia oleracea</name>
    <name type="common">Spinach</name>
    <dbReference type="NCBI Taxonomy" id="3562"/>
    <lineage>
        <taxon>Eukaryota</taxon>
        <taxon>Viridiplantae</taxon>
        <taxon>Streptophyta</taxon>
        <taxon>Embryophyta</taxon>
        <taxon>Tracheophyta</taxon>
        <taxon>Spermatophyta</taxon>
        <taxon>Magnoliopsida</taxon>
        <taxon>eudicotyledons</taxon>
        <taxon>Gunneridae</taxon>
        <taxon>Pentapetalae</taxon>
        <taxon>Caryophyllales</taxon>
        <taxon>Chenopodiaceae</taxon>
        <taxon>Chenopodioideae</taxon>
        <taxon>Anserineae</taxon>
        <taxon>Spinacia</taxon>
    </lineage>
</organism>
<dbReference type="RefSeq" id="XP_021857656.2">
    <property type="nucleotide sequence ID" value="XM_022001964.2"/>
</dbReference>
<dbReference type="AlphaFoldDB" id="A0A9R0IYE0"/>
<dbReference type="PANTHER" id="PTHR34775">
    <property type="entry name" value="TRANSMEMBRANE PROTEIN"/>
    <property type="match status" value="1"/>
</dbReference>
<feature type="region of interest" description="Disordered" evidence="1">
    <location>
        <begin position="1"/>
        <end position="94"/>
    </location>
</feature>